<evidence type="ECO:0000313" key="1">
    <source>
        <dbReference type="EMBL" id="GLC54692.1"/>
    </source>
</evidence>
<dbReference type="OrthoDB" id="522597at2759"/>
<gene>
    <name evidence="1" type="primary">PLEST010624</name>
    <name evidence="1" type="ORF">PLESTB_000896000</name>
</gene>
<accession>A0A9W6BM32</accession>
<name>A0A9W6BM32_9CHLO</name>
<dbReference type="AlphaFoldDB" id="A0A9W6BM32"/>
<dbReference type="Proteomes" id="UP001165080">
    <property type="component" value="Unassembled WGS sequence"/>
</dbReference>
<proteinExistence type="predicted"/>
<dbReference type="EMBL" id="BRXU01000011">
    <property type="protein sequence ID" value="GLC54692.1"/>
    <property type="molecule type" value="Genomic_DNA"/>
</dbReference>
<sequence>MGEGRPDDSGNSSGTSTDNLTDIERGYFNFVTPIINFIQDTTYKVFSALDSTTDWAINTATHVYNNNLKGFENTFENVLLNLEHRVRILKNEGLNGIPKAVSFDVSVPAIHKTPLANTPLTEKFT</sequence>
<evidence type="ECO:0000313" key="2">
    <source>
        <dbReference type="Proteomes" id="UP001165080"/>
    </source>
</evidence>
<protein>
    <submittedName>
        <fullName evidence="1">Uncharacterized protein</fullName>
    </submittedName>
</protein>
<organism evidence="1 2">
    <name type="scientific">Pleodorina starrii</name>
    <dbReference type="NCBI Taxonomy" id="330485"/>
    <lineage>
        <taxon>Eukaryota</taxon>
        <taxon>Viridiplantae</taxon>
        <taxon>Chlorophyta</taxon>
        <taxon>core chlorophytes</taxon>
        <taxon>Chlorophyceae</taxon>
        <taxon>CS clade</taxon>
        <taxon>Chlamydomonadales</taxon>
        <taxon>Volvocaceae</taxon>
        <taxon>Pleodorina</taxon>
    </lineage>
</organism>
<reference evidence="1 2" key="1">
    <citation type="journal article" date="2023" name="Commun. Biol.">
        <title>Reorganization of the ancestral sex-determining regions during the evolution of trioecy in Pleodorina starrii.</title>
        <authorList>
            <person name="Takahashi K."/>
            <person name="Suzuki S."/>
            <person name="Kawai-Toyooka H."/>
            <person name="Yamamoto K."/>
            <person name="Hamaji T."/>
            <person name="Ootsuki R."/>
            <person name="Yamaguchi H."/>
            <person name="Kawachi M."/>
            <person name="Higashiyama T."/>
            <person name="Nozaki H."/>
        </authorList>
    </citation>
    <scope>NUCLEOTIDE SEQUENCE [LARGE SCALE GENOMIC DNA]</scope>
    <source>
        <strain evidence="1 2">NIES-4479</strain>
    </source>
</reference>
<comment type="caution">
    <text evidence="1">The sequence shown here is derived from an EMBL/GenBank/DDBJ whole genome shotgun (WGS) entry which is preliminary data.</text>
</comment>
<keyword evidence="2" id="KW-1185">Reference proteome</keyword>